<dbReference type="InterPro" id="IPR058655">
    <property type="entry name" value="Mok11-14/Ags1-like"/>
</dbReference>
<dbReference type="SUPFAM" id="SSF53756">
    <property type="entry name" value="UDP-Glycosyltransferase/glycogen phosphorylase"/>
    <property type="match status" value="1"/>
</dbReference>
<dbReference type="Gene3D" id="3.40.50.2000">
    <property type="entry name" value="Glycogen Phosphorylase B"/>
    <property type="match status" value="2"/>
</dbReference>
<evidence type="ECO:0000256" key="4">
    <source>
        <dbReference type="ARBA" id="ARBA00022679"/>
    </source>
</evidence>
<dbReference type="PANTHER" id="PTHR47182:SF2">
    <property type="entry name" value="CELL WALL ALPHA-1,3-GLUCAN SYNTHASE AGS1"/>
    <property type="match status" value="1"/>
</dbReference>
<keyword evidence="8" id="KW-0472">Membrane</keyword>
<keyword evidence="5" id="KW-0961">Cell wall biogenesis/degradation</keyword>
<evidence type="ECO:0000256" key="9">
    <source>
        <dbReference type="SAM" id="SignalP"/>
    </source>
</evidence>
<keyword evidence="12" id="KW-1185">Reference proteome</keyword>
<feature type="transmembrane region" description="Helical" evidence="8">
    <location>
        <begin position="1986"/>
        <end position="2004"/>
    </location>
</feature>
<keyword evidence="8" id="KW-1133">Transmembrane helix</keyword>
<feature type="transmembrane region" description="Helical" evidence="8">
    <location>
        <begin position="2230"/>
        <end position="2249"/>
    </location>
</feature>
<feature type="region of interest" description="Disordered" evidence="7">
    <location>
        <begin position="1632"/>
        <end position="1723"/>
    </location>
</feature>
<dbReference type="InterPro" id="IPR017853">
    <property type="entry name" value="GH"/>
</dbReference>
<evidence type="ECO:0000259" key="10">
    <source>
        <dbReference type="SMART" id="SM00642"/>
    </source>
</evidence>
<dbReference type="GO" id="GO:0070600">
    <property type="term" value="P:fungal-type cell wall (1-&gt;3)-alpha-glucan biosynthetic process"/>
    <property type="evidence" value="ECO:0007669"/>
    <property type="project" value="TreeGrafter"/>
</dbReference>
<evidence type="ECO:0000313" key="11">
    <source>
        <dbReference type="EMBL" id="PVI01179.1"/>
    </source>
</evidence>
<dbReference type="Pfam" id="PF26122">
    <property type="entry name" value="CBM_Mok13"/>
    <property type="match status" value="1"/>
</dbReference>
<evidence type="ECO:0000256" key="6">
    <source>
        <dbReference type="ARBA" id="ARBA00048960"/>
    </source>
</evidence>
<dbReference type="EC" id="2.4.1.183" evidence="2"/>
<dbReference type="Proteomes" id="UP000244855">
    <property type="component" value="Unassembled WGS sequence"/>
</dbReference>
<dbReference type="InterPro" id="IPR058657">
    <property type="entry name" value="Mok11-13/Ags1-like_Ig"/>
</dbReference>
<dbReference type="Pfam" id="PF00128">
    <property type="entry name" value="Alpha-amylase"/>
    <property type="match status" value="1"/>
</dbReference>
<feature type="chain" id="PRO_5015901286" description="alpha-1,3-glucan synthase" evidence="9">
    <location>
        <begin position="20"/>
        <end position="2375"/>
    </location>
</feature>
<dbReference type="InterPro" id="IPR058659">
    <property type="entry name" value="Mok11-13/Ags1-like_CBM"/>
</dbReference>
<dbReference type="Pfam" id="PF08323">
    <property type="entry name" value="Glyco_transf_5"/>
    <property type="match status" value="1"/>
</dbReference>
<dbReference type="PANTHER" id="PTHR47182">
    <property type="entry name" value="CELL WALL ALPHA-1,3-GLUCAN SYNTHASE AGS1-RELATED"/>
    <property type="match status" value="1"/>
</dbReference>
<feature type="transmembrane region" description="Helical" evidence="8">
    <location>
        <begin position="2165"/>
        <end position="2185"/>
    </location>
</feature>
<feature type="transmembrane region" description="Helical" evidence="8">
    <location>
        <begin position="2344"/>
        <end position="2367"/>
    </location>
</feature>
<dbReference type="InterPro" id="IPR058656">
    <property type="entry name" value="Mok11-13/Ags1-like_GH"/>
</dbReference>
<dbReference type="InterPro" id="IPR058658">
    <property type="entry name" value="Mok11-13/Ags1-like_Ig_2"/>
</dbReference>
<reference evidence="11 12" key="1">
    <citation type="journal article" date="2018" name="Sci. Rep.">
        <title>Comparative genomics provides insights into the lifestyle and reveals functional heterogeneity of dark septate endophytic fungi.</title>
        <authorList>
            <person name="Knapp D.G."/>
            <person name="Nemeth J.B."/>
            <person name="Barry K."/>
            <person name="Hainaut M."/>
            <person name="Henrissat B."/>
            <person name="Johnson J."/>
            <person name="Kuo A."/>
            <person name="Lim J.H.P."/>
            <person name="Lipzen A."/>
            <person name="Nolan M."/>
            <person name="Ohm R.A."/>
            <person name="Tamas L."/>
            <person name="Grigoriev I.V."/>
            <person name="Spatafora J.W."/>
            <person name="Nagy L.G."/>
            <person name="Kovacs G.M."/>
        </authorList>
    </citation>
    <scope>NUCLEOTIDE SEQUENCE [LARGE SCALE GENOMIC DNA]</scope>
    <source>
        <strain evidence="11 12">DSE2036</strain>
    </source>
</reference>
<organism evidence="11 12">
    <name type="scientific">Periconia macrospinosa</name>
    <dbReference type="NCBI Taxonomy" id="97972"/>
    <lineage>
        <taxon>Eukaryota</taxon>
        <taxon>Fungi</taxon>
        <taxon>Dikarya</taxon>
        <taxon>Ascomycota</taxon>
        <taxon>Pezizomycotina</taxon>
        <taxon>Dothideomycetes</taxon>
        <taxon>Pleosporomycetidae</taxon>
        <taxon>Pleosporales</taxon>
        <taxon>Massarineae</taxon>
        <taxon>Periconiaceae</taxon>
        <taxon>Periconia</taxon>
    </lineage>
</organism>
<dbReference type="SUPFAM" id="SSF51445">
    <property type="entry name" value="(Trans)glycosidases"/>
    <property type="match status" value="1"/>
</dbReference>
<keyword evidence="4 11" id="KW-0808">Transferase</keyword>
<dbReference type="InterPro" id="IPR013534">
    <property type="entry name" value="Starch_synth_cat_dom"/>
</dbReference>
<dbReference type="InterPro" id="IPR058654">
    <property type="entry name" value="Mok11-14/Ags1-like_TM"/>
</dbReference>
<name>A0A2V1DT10_9PLEO</name>
<evidence type="ECO:0000256" key="1">
    <source>
        <dbReference type="ARBA" id="ARBA00006122"/>
    </source>
</evidence>
<dbReference type="Pfam" id="PF00534">
    <property type="entry name" value="Glycos_transf_1"/>
    <property type="match status" value="1"/>
</dbReference>
<dbReference type="Pfam" id="PF26114">
    <property type="entry name" value="Ig_2_Mok13"/>
    <property type="match status" value="1"/>
</dbReference>
<feature type="compositionally biased region" description="Low complexity" evidence="7">
    <location>
        <begin position="1735"/>
        <end position="1748"/>
    </location>
</feature>
<protein>
    <recommendedName>
        <fullName evidence="2">alpha-1,3-glucan synthase</fullName>
        <ecNumber evidence="2">2.4.1.183</ecNumber>
    </recommendedName>
</protein>
<dbReference type="OrthoDB" id="512920at2759"/>
<comment type="similarity">
    <text evidence="1">Belongs to the glycosyltransferase group 1 family.</text>
</comment>
<feature type="transmembrane region" description="Helical" evidence="8">
    <location>
        <begin position="2011"/>
        <end position="2033"/>
    </location>
</feature>
<evidence type="ECO:0000313" key="12">
    <source>
        <dbReference type="Proteomes" id="UP000244855"/>
    </source>
</evidence>
<dbReference type="GO" id="GO:0009277">
    <property type="term" value="C:fungal-type cell wall"/>
    <property type="evidence" value="ECO:0007669"/>
    <property type="project" value="TreeGrafter"/>
</dbReference>
<gene>
    <name evidence="11" type="ORF">DM02DRAFT_717988</name>
</gene>
<feature type="transmembrane region" description="Helical" evidence="8">
    <location>
        <begin position="2077"/>
        <end position="2098"/>
    </location>
</feature>
<dbReference type="FunFam" id="3.40.50.2000:FF:000052">
    <property type="entry name" value="Alpha-1,3-glucan synthase Ags2"/>
    <property type="match status" value="1"/>
</dbReference>
<dbReference type="Pfam" id="PF26108">
    <property type="entry name" value="GH_Mok13"/>
    <property type="match status" value="1"/>
</dbReference>
<evidence type="ECO:0000256" key="3">
    <source>
        <dbReference type="ARBA" id="ARBA00022676"/>
    </source>
</evidence>
<evidence type="ECO:0000256" key="7">
    <source>
        <dbReference type="SAM" id="MobiDB-lite"/>
    </source>
</evidence>
<dbReference type="Gene3D" id="3.20.20.80">
    <property type="entry name" value="Glycosidases"/>
    <property type="match status" value="1"/>
</dbReference>
<feature type="transmembrane region" description="Helical" evidence="8">
    <location>
        <begin position="2197"/>
        <end position="2218"/>
    </location>
</feature>
<dbReference type="Pfam" id="PF26127">
    <property type="entry name" value="12TM_Mok13"/>
    <property type="match status" value="1"/>
</dbReference>
<feature type="transmembrane region" description="Helical" evidence="8">
    <location>
        <begin position="2045"/>
        <end position="2065"/>
    </location>
</feature>
<dbReference type="STRING" id="97972.A0A2V1DT10"/>
<feature type="signal peptide" evidence="9">
    <location>
        <begin position="1"/>
        <end position="19"/>
    </location>
</feature>
<dbReference type="InterPro" id="IPR001296">
    <property type="entry name" value="Glyco_trans_1"/>
</dbReference>
<feature type="compositionally biased region" description="Basic and acidic residues" evidence="7">
    <location>
        <begin position="1760"/>
        <end position="1771"/>
    </location>
</feature>
<feature type="transmembrane region" description="Helical" evidence="8">
    <location>
        <begin position="2118"/>
        <end position="2142"/>
    </location>
</feature>
<dbReference type="GO" id="GO:0047657">
    <property type="term" value="F:alpha-1,3-glucan synthase activity"/>
    <property type="evidence" value="ECO:0007669"/>
    <property type="project" value="UniProtKB-EC"/>
</dbReference>
<accession>A0A2V1DT10</accession>
<feature type="region of interest" description="Disordered" evidence="7">
    <location>
        <begin position="1735"/>
        <end position="1779"/>
    </location>
</feature>
<proteinExistence type="inferred from homology"/>
<evidence type="ECO:0000256" key="5">
    <source>
        <dbReference type="ARBA" id="ARBA00023316"/>
    </source>
</evidence>
<feature type="transmembrane region" description="Helical" evidence="8">
    <location>
        <begin position="2301"/>
        <end position="2324"/>
    </location>
</feature>
<feature type="compositionally biased region" description="Low complexity" evidence="7">
    <location>
        <begin position="1642"/>
        <end position="1694"/>
    </location>
</feature>
<dbReference type="Pfam" id="PF26111">
    <property type="entry name" value="Ig_Mok13"/>
    <property type="match status" value="1"/>
</dbReference>
<keyword evidence="3" id="KW-0328">Glycosyltransferase</keyword>
<evidence type="ECO:0000256" key="8">
    <source>
        <dbReference type="SAM" id="Phobius"/>
    </source>
</evidence>
<dbReference type="EMBL" id="KZ805361">
    <property type="protein sequence ID" value="PVI01179.1"/>
    <property type="molecule type" value="Genomic_DNA"/>
</dbReference>
<comment type="catalytic activity">
    <reaction evidence="6">
        <text>[(1-&gt;3)-alpha-D-glucosyl](n) + UDP-alpha-D-glucose = [(1-&gt;3)-alpha-D-glucosyl](n+1) + UDP + H(+)</text>
        <dbReference type="Rhea" id="RHEA:19749"/>
        <dbReference type="Rhea" id="RHEA-COMP:11150"/>
        <dbReference type="Rhea" id="RHEA-COMP:11151"/>
        <dbReference type="ChEBI" id="CHEBI:15378"/>
        <dbReference type="ChEBI" id="CHEBI:28100"/>
        <dbReference type="ChEBI" id="CHEBI:58223"/>
        <dbReference type="ChEBI" id="CHEBI:58885"/>
        <dbReference type="EC" id="2.4.1.183"/>
    </reaction>
</comment>
<keyword evidence="9" id="KW-0732">Signal</keyword>
<evidence type="ECO:0000256" key="2">
    <source>
        <dbReference type="ARBA" id="ARBA00012688"/>
    </source>
</evidence>
<dbReference type="InterPro" id="IPR006047">
    <property type="entry name" value="GH13_cat_dom"/>
</dbReference>
<keyword evidence="8" id="KW-0812">Transmembrane</keyword>
<sequence>MSLLAYVLVLFCLPLFTSTLRYDPAHEGWNLNLNQTATDPLDYWGEWENHTFHPSPKNWRIPFYVLTLDRYVDGDPTNNEANGTMYEHDITSNQFRFGGDARGMMNNLDYLQGMGVKAVYLSGTPFINMPWSSDGFGALDFTLLDHHHGKIQDWRDLIDEMHRRGMYVVLDNTLGTMGDLLQWVGNENATAPFKWDEYDVRYKSSRHYHDFFIGNDKNATCTYPRMWGADGYPMRDQTVLEAMKRPCKDSQFDQYGDMKGVGEVPVEQTQLAKFAGVQDRLRTWRDDVLDKVMHFSCMQIAMLDIDGFRMDKAAQTPIDVHAKWSDHQRACAKRYNKENFLIVGEIVSKVPYASLMIGRGKQPDMHWPSMEDAVRANTSNSSSFIRPAGSAVLDGDAFAYPFYGAMTRFLGLDGPIGLEGVDFVELWHDLLLHEDFSNAYTGEFDPRHLWGLTNQDVFRWPGLANGTQRHLLGLFIANMMMPGAPFQLWGEEQESYVLENQASDYIFGRTPMASQRAWQMHGCYNLGAEVYVDLPFEKALHGCQDDSVSLDHRDPSHFMRNILKRQYELRDQYQVLNDGAYLQTLSTQHHDIYLPGSLGMPSPTGIWSVHRAAFPNVQNFSSENDLANQDVWIIYSNENRTMNYKFNCQNATEGLIAPFPEGTTVKSLFFPYEEITLGTSAARLNISGSDAPNGCLESFEMAPWGYKLFVPKDKFATPRPTITRVVPGHDERLVPHGPDGEPQEIPIEIHFSSEMDCDNVARNFSIRSTTANGEVAKLNTSSITCSSVQPQQKQDHVGQIGTAWVMKGLLENVHDGIHVYTLNNVSSKSNDLYTQARDHFMFRIGQRDNPMIFPGSANYSSSLLHKDETTGALTVTHKAIGADKWQYTLNWGATWSDWQDYTPNATLAKQPWSGSKDQEWAGEHVMIRYWSEMAGSMEHVQHGDVDFHAPRRWPHMHVTGPWNLYGFDAGLPDKMEDTGIGEWHFDMMTEYPSTAILSTWGINPDGQPDKSKMYGDVDLDGVLDWLPPTSLGKNVINITSPGMPYTGVKIIANDGNLRYTFQPVGSAWRQLAISLLLALVPLLTGAVAISLFHKSFYDVKFNRMGLSEKRKNKLPGLLQLSPAALARNGLMAFRKPAQEVEPSSQSDDGIPGALGRPHSTVLLATMEYEIEDWKLKVKIGGLGVMASLMGKNLPHKSLIWVVPCVGDIEYPIDMIGEPMDITILGQVHSINVQYHRYKNITYVLLDAPIFRAQTKSDPYPARMDDMESAVYYSAWNQCIAETWKRFPDIDLYHINDYHGTLAPLYMLPQTLPCCLSLHNAEFQGLWSIKRPQDMDEICKVFNLSKEIVTKYVQFGEVFNMLHAGASYLRIHQRGYGAVGVSKKYGKRSFARYPIFWGLTKVGALPNPDPSDTAPWNKNDKIATDVAVDGETEAGRGMLRTQAQEWAGLHIDPEAELFVFVGRWSMQKGVDLIADVFPSILEKNSKTQLICIGPVIDLYGKFAALKLHRLMEQYPDRVCSKPEFTALPPYIFSGAEFALIPSRDEPFGLVAVEFGRKGALGVGSRVGGLGQMPGWWFTIESTATKHLVRQFQSAIKAALSSSRETRAEMRARSSLQRFPVAQWLEGLETLHAGSKKVHRRNPGLDPSDSSSRGSTSTASPLPSTPGTALSTPPATRPSSRMPSRAASRVTSRASSPIREGASSGNNSPSLYARRPSGKRPSLPALSLDSTVVSASTTPAFPSPTAATSAGRGLYPIPSVRPDTEGRPSHDDLPYGLPRPPRFPYLNSQYSSHELLRSLDSPSLPESEIYSPHHHSLSARPSMLSLKSVVGDEKNYRMQNVDPFFTDAQGLYTKQFNKLLINLNGKTSTKELCIEDFITRSEKNWFGRFYDAKLGIKSKKGFEAHDYEMSSSEANASSSNTSIRSGEADEFELGDTFTPARGIQKIMQYKFRDWPVFSFCMALGQILAANSYQITLLTGEQGQTATKLYVVASIYLAGSIFWWTLFRTVQSRWVIALPFFCYGLSFFILGMAPYANGFVARGWVQNVATGFYALASGSGSLFFALNFGTEGGTATHTWVFRACVIQGTQQAYVTVLWYWGSYLASISASGQNPTGFSSSRAITGVTTPVALLLCVIGLALFLGLPDFYRSAPGSVPSFYHSLRRRKVIIWFFIVVIIQNYFLSAPYGRNWQYLWSSNLVPAWSIGLLIIIFFGLVWVGVFTIFQRLSIEHSWILPIFAIGLGAPRWAQMLWGTSGMGLYIPWAATPAIGALLGRSLWLWLGVLDALQGVGFGMILLQTMTRFHVAFTLIAAQVIGSLATIAARASAPDKLGPGPVFPNLALSLDGLGNGIFWGALILQGVVCVGFFAFFRKEQLFKP</sequence>
<dbReference type="SMART" id="SM00642">
    <property type="entry name" value="Aamy"/>
    <property type="match status" value="1"/>
</dbReference>
<feature type="domain" description="Glycosyl hydrolase family 13 catalytic" evidence="10">
    <location>
        <begin position="65"/>
        <end position="516"/>
    </location>
</feature>